<evidence type="ECO:0000256" key="1">
    <source>
        <dbReference type="ARBA" id="ARBA00004651"/>
    </source>
</evidence>
<evidence type="ECO:0000256" key="5">
    <source>
        <dbReference type="ARBA" id="ARBA00022989"/>
    </source>
</evidence>
<dbReference type="InterPro" id="IPR003838">
    <property type="entry name" value="ABC3_permease_C"/>
</dbReference>
<keyword evidence="12" id="KW-1185">Reference proteome</keyword>
<organism evidence="11 12">
    <name type="scientific">Pauljensenia hongkongensis</name>
    <dbReference type="NCBI Taxonomy" id="178339"/>
    <lineage>
        <taxon>Bacteria</taxon>
        <taxon>Bacillati</taxon>
        <taxon>Actinomycetota</taxon>
        <taxon>Actinomycetes</taxon>
        <taxon>Actinomycetales</taxon>
        <taxon>Actinomycetaceae</taxon>
        <taxon>Pauljensenia</taxon>
    </lineage>
</organism>
<comment type="subcellular location">
    <subcellularLocation>
        <location evidence="1">Cell membrane</location>
        <topology evidence="1">Multi-pass membrane protein</topology>
    </subcellularLocation>
</comment>
<name>A0A1D8B033_9ACTO</name>
<feature type="transmembrane region" description="Helical" evidence="8">
    <location>
        <begin position="321"/>
        <end position="343"/>
    </location>
</feature>
<dbReference type="PANTHER" id="PTHR43738:SF1">
    <property type="entry name" value="HEMIN TRANSPORT SYSTEM PERMEASE PROTEIN HRTB-RELATED"/>
    <property type="match status" value="1"/>
</dbReference>
<evidence type="ECO:0000313" key="12">
    <source>
        <dbReference type="Proteomes" id="UP000095214"/>
    </source>
</evidence>
<keyword evidence="6 8" id="KW-0472">Membrane</keyword>
<evidence type="ECO:0000256" key="6">
    <source>
        <dbReference type="ARBA" id="ARBA00023136"/>
    </source>
</evidence>
<dbReference type="Pfam" id="PF02687">
    <property type="entry name" value="FtsX"/>
    <property type="match status" value="1"/>
</dbReference>
<evidence type="ECO:0000313" key="11">
    <source>
        <dbReference type="EMBL" id="AOS46507.1"/>
    </source>
</evidence>
<dbReference type="Proteomes" id="UP000095214">
    <property type="component" value="Chromosome"/>
</dbReference>
<dbReference type="GO" id="GO:0005886">
    <property type="term" value="C:plasma membrane"/>
    <property type="evidence" value="ECO:0007669"/>
    <property type="project" value="UniProtKB-SubCell"/>
</dbReference>
<dbReference type="InterPro" id="IPR051125">
    <property type="entry name" value="ABC-4/HrtB_transporter"/>
</dbReference>
<feature type="domain" description="MacB-like periplasmic core" evidence="10">
    <location>
        <begin position="35"/>
        <end position="242"/>
    </location>
</feature>
<accession>A0A1D8B033</accession>
<dbReference type="PANTHER" id="PTHR43738">
    <property type="entry name" value="ABC TRANSPORTER, MEMBRANE PROTEIN"/>
    <property type="match status" value="1"/>
</dbReference>
<comment type="similarity">
    <text evidence="7">Belongs to the ABC-4 integral membrane protein family.</text>
</comment>
<feature type="transmembrane region" description="Helical" evidence="8">
    <location>
        <begin position="363"/>
        <end position="389"/>
    </location>
</feature>
<dbReference type="InterPro" id="IPR025857">
    <property type="entry name" value="MacB_PCD"/>
</dbReference>
<keyword evidence="2" id="KW-0813">Transport</keyword>
<evidence type="ECO:0000256" key="8">
    <source>
        <dbReference type="SAM" id="Phobius"/>
    </source>
</evidence>
<dbReference type="AlphaFoldDB" id="A0A1D8B033"/>
<evidence type="ECO:0000256" key="2">
    <source>
        <dbReference type="ARBA" id="ARBA00022448"/>
    </source>
</evidence>
<dbReference type="KEGG" id="phon:BH719_00165"/>
<gene>
    <name evidence="11" type="ORF">BH719_00165</name>
</gene>
<dbReference type="EMBL" id="CP017298">
    <property type="protein sequence ID" value="AOS46507.1"/>
    <property type="molecule type" value="Genomic_DNA"/>
</dbReference>
<dbReference type="STRING" id="178339.BH719_00165"/>
<keyword evidence="4 8" id="KW-0812">Transmembrane</keyword>
<evidence type="ECO:0000256" key="7">
    <source>
        <dbReference type="ARBA" id="ARBA00038076"/>
    </source>
</evidence>
<evidence type="ECO:0000256" key="4">
    <source>
        <dbReference type="ARBA" id="ARBA00022692"/>
    </source>
</evidence>
<protein>
    <submittedName>
        <fullName evidence="11">Multidrug ABC transporter substrate-binding protein</fullName>
    </submittedName>
</protein>
<proteinExistence type="inferred from homology"/>
<keyword evidence="5 8" id="KW-1133">Transmembrane helix</keyword>
<dbReference type="RefSeq" id="WP_009399691.1">
    <property type="nucleotide sequence ID" value="NZ_CP017298.1"/>
</dbReference>
<feature type="transmembrane region" description="Helical" evidence="8">
    <location>
        <begin position="20"/>
        <end position="40"/>
    </location>
</feature>
<reference evidence="11 12" key="1">
    <citation type="submission" date="2016-09" db="EMBL/GenBank/DDBJ databases">
        <title>Complete genome sequence of Actinomyces hongkongensis HKU8.</title>
        <authorList>
            <person name="Gao Y.-X."/>
            <person name="Zhou Y.-Y."/>
            <person name="Xie Y."/>
            <person name="Wang M."/>
            <person name="Wang S.-J."/>
            <person name="Shen S.-G."/>
        </authorList>
    </citation>
    <scope>NUCLEOTIDE SEQUENCE [LARGE SCALE GENOMIC DNA]</scope>
    <source>
        <strain evidence="11 12">HKU8</strain>
    </source>
</reference>
<dbReference type="OrthoDB" id="6313at2"/>
<dbReference type="Pfam" id="PF12704">
    <property type="entry name" value="MacB_PCD"/>
    <property type="match status" value="1"/>
</dbReference>
<feature type="domain" description="ABC3 transporter permease C-terminal" evidence="9">
    <location>
        <begin position="272"/>
        <end position="388"/>
    </location>
</feature>
<evidence type="ECO:0000259" key="10">
    <source>
        <dbReference type="Pfam" id="PF12704"/>
    </source>
</evidence>
<sequence length="402" mass="42321">MVSLAQLPWRNLRGYPARTAALLVFSSLMAMVLFGGTMVVEGVRQGLRTVESRLGADILVTPADARSEFDAQDFLVRAEPSYFYMDEGALDRVAAVPGVEAASPQLFLASARASCCSGRYQVIAFDPGSDFTVQPWIDDTDRDVRLEPMDVVVGSNVTVYDEDDFKIFDQSLRVVAQFAPTGSALDNAVYTDFDTARVLIESSLSKGLNKYTDLDPSSVISSVLVRVRAGEDPASVAAAIEEQVPGVAAVTSTAMVGTIARTLDDASRTVIALIAIAWGVGLVMVVLVFVMMIHERRREFATLSAVGAGKRLVSRVIAAEALGVNGIGGLVGVAVSGALLVSFEGFVRQALGSGFVVPSWTTALLLALVSLAATAAVAVVASLASVGYLRTTSASALLKEGE</sequence>
<evidence type="ECO:0000256" key="3">
    <source>
        <dbReference type="ARBA" id="ARBA00022475"/>
    </source>
</evidence>
<feature type="transmembrane region" description="Helical" evidence="8">
    <location>
        <begin position="270"/>
        <end position="293"/>
    </location>
</feature>
<evidence type="ECO:0000259" key="9">
    <source>
        <dbReference type="Pfam" id="PF02687"/>
    </source>
</evidence>
<keyword evidence="3" id="KW-1003">Cell membrane</keyword>